<sequence length="133" mass="15743">MKLIQPLETEFKWVLVEAPKTNFLYFKDLTIEEYKSLLRKEYVEVMPHGVYELEDWKIDRECLRNGHDLYLKTSDIKDKRCIKVDTCLSRLFKSISQGHTKIENNCITVKGIFRKNGRVICLYPLINEDLNNG</sequence>
<evidence type="ECO:0000313" key="2">
    <source>
        <dbReference type="Proteomes" id="UP000202749"/>
    </source>
</evidence>
<evidence type="ECO:0000313" key="1">
    <source>
        <dbReference type="EMBL" id="AKA62092.1"/>
    </source>
</evidence>
<reference evidence="1 2" key="1">
    <citation type="submission" date="2015-03" db="EMBL/GenBank/DDBJ databases">
        <authorList>
            <person name="Melo L.D.R."/>
            <person name="Veiga P."/>
            <person name="Cerca N."/>
            <person name="Kropinski A.M."/>
            <person name="Azeredo J."/>
            <person name="Almeida C."/>
            <person name="Sillankorva S."/>
        </authorList>
    </citation>
    <scope>NUCLEOTIDE SEQUENCE [LARGE SCALE GENOMIC DNA]</scope>
</reference>
<dbReference type="Proteomes" id="UP000202749">
    <property type="component" value="Segment"/>
</dbReference>
<accession>A0A0G2SSR8</accession>
<gene>
    <name evidence="1" type="ORF">Pm5461_226</name>
</gene>
<protein>
    <submittedName>
        <fullName evidence="1">Uncharacterized protein</fullName>
    </submittedName>
</protein>
<dbReference type="EMBL" id="KP890823">
    <property type="protein sequence ID" value="AKA62092.1"/>
    <property type="molecule type" value="Genomic_DNA"/>
</dbReference>
<dbReference type="GeneID" id="26622774"/>
<dbReference type="KEGG" id="vg:26622774"/>
<proteinExistence type="predicted"/>
<keyword evidence="2" id="KW-1185">Reference proteome</keyword>
<dbReference type="RefSeq" id="YP_009195648.1">
    <property type="nucleotide sequence ID" value="NC_028762.1"/>
</dbReference>
<organism evidence="1 2">
    <name type="scientific">Proteus phage vB_PmiM_Pm5461</name>
    <dbReference type="NCBI Taxonomy" id="1636250"/>
    <lineage>
        <taxon>Viruses</taxon>
        <taxon>Duplodnaviria</taxon>
        <taxon>Heunggongvirae</taxon>
        <taxon>Uroviricota</taxon>
        <taxon>Caudoviricetes</taxon>
        <taxon>Pantevenvirales</taxon>
        <taxon>Straboviridae</taxon>
        <taxon>Bragavirus</taxon>
        <taxon>Bragavirus pm5461</taxon>
    </lineage>
</organism>
<name>A0A0G2SSR8_9CAUD</name>